<dbReference type="CDD" id="cd06580">
    <property type="entry name" value="TM_PBP1_transp_TpRbsC_like"/>
    <property type="match status" value="1"/>
</dbReference>
<keyword evidence="4 7" id="KW-1133">Transmembrane helix</keyword>
<keyword evidence="5 7" id="KW-0472">Membrane</keyword>
<feature type="transmembrane region" description="Helical" evidence="7">
    <location>
        <begin position="175"/>
        <end position="196"/>
    </location>
</feature>
<feature type="transmembrane region" description="Helical" evidence="7">
    <location>
        <begin position="307"/>
        <end position="327"/>
    </location>
</feature>
<dbReference type="PANTHER" id="PTHR47089">
    <property type="entry name" value="ABC TRANSPORTER, PERMEASE PROTEIN"/>
    <property type="match status" value="1"/>
</dbReference>
<evidence type="ECO:0000256" key="5">
    <source>
        <dbReference type="ARBA" id="ARBA00023136"/>
    </source>
</evidence>
<keyword evidence="3 7" id="KW-0812">Transmembrane</keyword>
<comment type="subcellular location">
    <subcellularLocation>
        <location evidence="1">Cell membrane</location>
        <topology evidence="1">Multi-pass membrane protein</topology>
    </subcellularLocation>
</comment>
<feature type="transmembrane region" description="Helical" evidence="7">
    <location>
        <begin position="125"/>
        <end position="144"/>
    </location>
</feature>
<evidence type="ECO:0000256" key="7">
    <source>
        <dbReference type="SAM" id="Phobius"/>
    </source>
</evidence>
<sequence length="417" mass="43094">MSGQEPAEGEGRALATPEPAAAKPPQPPERGRMAGLLHEIATGSALLTFLSLVLALLVGAVLIAASNEAVIAASKYFFSRPGDTFAAIGAAVGGAYTAMFQGSIIDISEYTLLRALRPLADTLTYATPLIAAGLGVALAFRAGLFNIGAQGQLIVGAIFAGYVGGSMNLPYGLHIVATVLAGLVGGALWAGIAGFLKARTGAHEVIVTIMLNNIATFLVLYVLTTEVFRREGRTDPIGRFMPESAQLWRLFGADSPVRTHFGLILALLAAVGVWWLLNRSTVGFGYRAVGFNPNAARTAGISVERSYITVMLIAGALAGLAGVSQVLGTELYLTSGVAGGIGFDAITVALLGRSTPLGTVLAGLLFGALKAGGVVMQARTGTAIDIVSVVQSMVVLFIAAPPLVRTIFRLKTKERSA</sequence>
<keyword evidence="2" id="KW-1003">Cell membrane</keyword>
<dbReference type="InterPro" id="IPR001851">
    <property type="entry name" value="ABC_transp_permease"/>
</dbReference>
<feature type="transmembrane region" description="Helical" evidence="7">
    <location>
        <begin position="85"/>
        <end position="105"/>
    </location>
</feature>
<evidence type="ECO:0000256" key="2">
    <source>
        <dbReference type="ARBA" id="ARBA00022475"/>
    </source>
</evidence>
<reference evidence="8 9" key="1">
    <citation type="submission" date="2023-05" db="EMBL/GenBank/DDBJ databases">
        <title>Lithophilousrod everest ZFBP1038 complete genpme.</title>
        <authorList>
            <person name="Tian M."/>
        </authorList>
    </citation>
    <scope>NUCLEOTIDE SEQUENCE [LARGE SCALE GENOMIC DNA]</scope>
    <source>
        <strain evidence="8 9">ZFBP1038</strain>
    </source>
</reference>
<accession>A0ABY8QRH0</accession>
<feature type="transmembrane region" description="Helical" evidence="7">
    <location>
        <begin position="40"/>
        <end position="64"/>
    </location>
</feature>
<evidence type="ECO:0000313" key="9">
    <source>
        <dbReference type="Proteomes" id="UP001209083"/>
    </source>
</evidence>
<name>A0ABY8QRH0_9MICO</name>
<dbReference type="Proteomes" id="UP001209083">
    <property type="component" value="Chromosome"/>
</dbReference>
<feature type="transmembrane region" description="Helical" evidence="7">
    <location>
        <begin position="257"/>
        <end position="277"/>
    </location>
</feature>
<dbReference type="RefSeq" id="WP_349637624.1">
    <property type="nucleotide sequence ID" value="NZ_CP090958.1"/>
</dbReference>
<proteinExistence type="predicted"/>
<evidence type="ECO:0000256" key="6">
    <source>
        <dbReference type="SAM" id="MobiDB-lite"/>
    </source>
</evidence>
<protein>
    <submittedName>
        <fullName evidence="8">ABC transporter permease</fullName>
    </submittedName>
</protein>
<feature type="transmembrane region" description="Helical" evidence="7">
    <location>
        <begin position="386"/>
        <end position="408"/>
    </location>
</feature>
<dbReference type="PANTHER" id="PTHR47089:SF1">
    <property type="entry name" value="GUANOSINE ABC TRANSPORTER PERMEASE PROTEIN NUPP"/>
    <property type="match status" value="1"/>
</dbReference>
<feature type="transmembrane region" description="Helical" evidence="7">
    <location>
        <begin position="333"/>
        <end position="352"/>
    </location>
</feature>
<feature type="region of interest" description="Disordered" evidence="6">
    <location>
        <begin position="1"/>
        <end position="32"/>
    </location>
</feature>
<evidence type="ECO:0000256" key="1">
    <source>
        <dbReference type="ARBA" id="ARBA00004651"/>
    </source>
</evidence>
<organism evidence="8 9">
    <name type="scientific">Saxibacter everestensis</name>
    <dbReference type="NCBI Taxonomy" id="2909229"/>
    <lineage>
        <taxon>Bacteria</taxon>
        <taxon>Bacillati</taxon>
        <taxon>Actinomycetota</taxon>
        <taxon>Actinomycetes</taxon>
        <taxon>Micrococcales</taxon>
        <taxon>Brevibacteriaceae</taxon>
        <taxon>Saxibacter</taxon>
    </lineage>
</organism>
<evidence type="ECO:0000256" key="4">
    <source>
        <dbReference type="ARBA" id="ARBA00022989"/>
    </source>
</evidence>
<feature type="transmembrane region" description="Helical" evidence="7">
    <location>
        <begin position="205"/>
        <end position="223"/>
    </location>
</feature>
<dbReference type="Pfam" id="PF02653">
    <property type="entry name" value="BPD_transp_2"/>
    <property type="match status" value="1"/>
</dbReference>
<evidence type="ECO:0000313" key="8">
    <source>
        <dbReference type="EMBL" id="WGW10841.1"/>
    </source>
</evidence>
<feature type="transmembrane region" description="Helical" evidence="7">
    <location>
        <begin position="359"/>
        <end position="380"/>
    </location>
</feature>
<gene>
    <name evidence="8" type="ORF">LWF01_12035</name>
</gene>
<feature type="transmembrane region" description="Helical" evidence="7">
    <location>
        <begin position="151"/>
        <end position="169"/>
    </location>
</feature>
<dbReference type="EMBL" id="CP090958">
    <property type="protein sequence ID" value="WGW10841.1"/>
    <property type="molecule type" value="Genomic_DNA"/>
</dbReference>
<evidence type="ECO:0000256" key="3">
    <source>
        <dbReference type="ARBA" id="ARBA00022692"/>
    </source>
</evidence>
<keyword evidence="9" id="KW-1185">Reference proteome</keyword>